<dbReference type="GO" id="GO:0032259">
    <property type="term" value="P:methylation"/>
    <property type="evidence" value="ECO:0007669"/>
    <property type="project" value="UniProtKB-KW"/>
</dbReference>
<dbReference type="AlphaFoldDB" id="M2C3D1"/>
<protein>
    <recommendedName>
        <fullName evidence="4">Methyltransferase domain-containing protein</fullName>
    </recommendedName>
</protein>
<dbReference type="Proteomes" id="UP000011708">
    <property type="component" value="Chromosome"/>
</dbReference>
<dbReference type="InterPro" id="IPR029063">
    <property type="entry name" value="SAM-dependent_MTases_sf"/>
</dbReference>
<dbReference type="PATRIC" id="fig|999431.4.peg.954"/>
<keyword evidence="2" id="KW-0808">Transferase</keyword>
<dbReference type="CDD" id="cd02440">
    <property type="entry name" value="AdoMet_MTases"/>
    <property type="match status" value="1"/>
</dbReference>
<sequence length="268" mass="31485">MELTMYDFERYIQKDRDDAHAERMWDNKSESFYKRTEKKQKQFANDFVFHLIKDRQLLKENSKVLDIGCGTGRHLSEFAAYTPYLTGIDISSKMLAYAQEKLRHIPQAKLIHGNWMDTFTTENQFDFVFACMTPAIASIDNIKRMCMISKKYCILERTVYEKDSIEEEIEQLLGRKLFRLPHNDKNYVYGVWNILWLMGYCPEVLVDKQVRTTSHSIEDYMHGTEYNDEEKTAVIQLLNTKAQDGIITAEESVVKAIILWDTETKLKG</sequence>
<keyword evidence="3" id="KW-0949">S-adenosyl-L-methionine</keyword>
<dbReference type="InterPro" id="IPR041698">
    <property type="entry name" value="Methyltransf_25"/>
</dbReference>
<evidence type="ECO:0000256" key="1">
    <source>
        <dbReference type="ARBA" id="ARBA00022603"/>
    </source>
</evidence>
<name>M2C3D1_TREDN</name>
<gene>
    <name evidence="5" type="ORF">HMPREF9725_00929</name>
</gene>
<dbReference type="PANTHER" id="PTHR43464:SF19">
    <property type="entry name" value="UBIQUINONE BIOSYNTHESIS O-METHYLTRANSFERASE, MITOCHONDRIAL"/>
    <property type="match status" value="1"/>
</dbReference>
<keyword evidence="1" id="KW-0489">Methyltransferase</keyword>
<organism evidence="5">
    <name type="scientific">Treponema denticola H1-T</name>
    <dbReference type="NCBI Taxonomy" id="999431"/>
    <lineage>
        <taxon>Bacteria</taxon>
        <taxon>Pseudomonadati</taxon>
        <taxon>Spirochaetota</taxon>
        <taxon>Spirochaetia</taxon>
        <taxon>Spirochaetales</taxon>
        <taxon>Treponemataceae</taxon>
        <taxon>Treponema</taxon>
    </lineage>
</organism>
<dbReference type="Pfam" id="PF13649">
    <property type="entry name" value="Methyltransf_25"/>
    <property type="match status" value="1"/>
</dbReference>
<dbReference type="PANTHER" id="PTHR43464">
    <property type="entry name" value="METHYLTRANSFERASE"/>
    <property type="match status" value="1"/>
</dbReference>
<evidence type="ECO:0000313" key="5">
    <source>
        <dbReference type="EMBL" id="EMB31807.1"/>
    </source>
</evidence>
<dbReference type="RefSeq" id="WP_002688019.1">
    <property type="nucleotide sequence ID" value="NZ_CM001794.1"/>
</dbReference>
<evidence type="ECO:0000259" key="4">
    <source>
        <dbReference type="Pfam" id="PF13649"/>
    </source>
</evidence>
<comment type="caution">
    <text evidence="5">The sequence shown here is derived from an EMBL/GenBank/DDBJ whole genome shotgun (WGS) entry which is preliminary data.</text>
</comment>
<accession>M2C3D1</accession>
<dbReference type="GO" id="GO:0008168">
    <property type="term" value="F:methyltransferase activity"/>
    <property type="evidence" value="ECO:0007669"/>
    <property type="project" value="UniProtKB-KW"/>
</dbReference>
<dbReference type="HOGENOM" id="CLU_060275_2_1_12"/>
<dbReference type="Gene3D" id="3.40.50.150">
    <property type="entry name" value="Vaccinia Virus protein VP39"/>
    <property type="match status" value="1"/>
</dbReference>
<proteinExistence type="predicted"/>
<evidence type="ECO:0000256" key="2">
    <source>
        <dbReference type="ARBA" id="ARBA00022679"/>
    </source>
</evidence>
<dbReference type="SUPFAM" id="SSF53335">
    <property type="entry name" value="S-adenosyl-L-methionine-dependent methyltransferases"/>
    <property type="match status" value="1"/>
</dbReference>
<dbReference type="EMBL" id="AGDW01000013">
    <property type="protein sequence ID" value="EMB31807.1"/>
    <property type="molecule type" value="Genomic_DNA"/>
</dbReference>
<feature type="domain" description="Methyltransferase" evidence="4">
    <location>
        <begin position="64"/>
        <end position="137"/>
    </location>
</feature>
<reference evidence="5" key="1">
    <citation type="submission" date="2012-01" db="EMBL/GenBank/DDBJ databases">
        <title>The Genome Sequence of Treponema denticola H1-T.</title>
        <authorList>
            <consortium name="The Broad Institute Genome Sequencing Platform"/>
            <person name="Earl A."/>
            <person name="Ward D."/>
            <person name="Feldgarden M."/>
            <person name="Gevers D."/>
            <person name="Blanton J.M."/>
            <person name="Fenno C.J."/>
            <person name="Baranova O.V."/>
            <person name="Mathney J."/>
            <person name="Dewhirst F.E."/>
            <person name="Izard J."/>
            <person name="Young S.K."/>
            <person name="Zeng Q."/>
            <person name="Gargeya S."/>
            <person name="Fitzgerald M."/>
            <person name="Haas B."/>
            <person name="Abouelleil A."/>
            <person name="Alvarado L."/>
            <person name="Arachchi H.M."/>
            <person name="Berlin A."/>
            <person name="Chapman S.B."/>
            <person name="Gearin G."/>
            <person name="Goldberg J."/>
            <person name="Griggs A."/>
            <person name="Gujja S."/>
            <person name="Hansen M."/>
            <person name="Heiman D."/>
            <person name="Howarth C."/>
            <person name="Larimer J."/>
            <person name="Lui A."/>
            <person name="MacDonald P.J.P."/>
            <person name="McCowen C."/>
            <person name="Montmayeur A."/>
            <person name="Murphy C."/>
            <person name="Neiman D."/>
            <person name="Pearson M."/>
            <person name="Priest M."/>
            <person name="Roberts A."/>
            <person name="Saif S."/>
            <person name="Shea T."/>
            <person name="Sisk P."/>
            <person name="Stolte C."/>
            <person name="Sykes S."/>
            <person name="Wortman J."/>
            <person name="Nusbaum C."/>
            <person name="Birren B."/>
        </authorList>
    </citation>
    <scope>NUCLEOTIDE SEQUENCE [LARGE SCALE GENOMIC DNA]</scope>
    <source>
        <strain evidence="5">H1-T</strain>
    </source>
</reference>
<evidence type="ECO:0000256" key="3">
    <source>
        <dbReference type="ARBA" id="ARBA00022691"/>
    </source>
</evidence>